<gene>
    <name evidence="3" type="ORF">BBOV_IV002480</name>
</gene>
<protein>
    <recommendedName>
        <fullName evidence="2">RecQ mediated genome instability protein 1 OB-fold domain-containing protein</fullName>
    </recommendedName>
</protein>
<dbReference type="VEuPathDB" id="PiroplasmaDB:BBOV_IV002480"/>
<dbReference type="AlphaFoldDB" id="A7AVL9"/>
<evidence type="ECO:0000313" key="3">
    <source>
        <dbReference type="EMBL" id="EDO05845.1"/>
    </source>
</evidence>
<evidence type="ECO:0000259" key="2">
    <source>
        <dbReference type="Pfam" id="PF08585"/>
    </source>
</evidence>
<feature type="compositionally biased region" description="Low complexity" evidence="1">
    <location>
        <begin position="275"/>
        <end position="289"/>
    </location>
</feature>
<name>A7AVL9_BABBO</name>
<accession>A7AVL9</accession>
<dbReference type="GeneID" id="5477632"/>
<reference evidence="4" key="3">
    <citation type="journal article" date="2021" name="Int. J. Parasitol.">
        <title>Comparative analysis of gene expression between Babesia bovis blood stages and kinetes allowed by improved genome annotation.</title>
        <authorList>
            <person name="Ueti M.W."/>
            <person name="Johnson W.C."/>
            <person name="Kappmeyer L.S."/>
            <person name="Herndon D.R."/>
            <person name="Mousel M.R."/>
            <person name="Reif K.E."/>
            <person name="Taus N.S."/>
            <person name="Ifeonu O.O."/>
            <person name="Silva J.C."/>
            <person name="Suarez C.E."/>
            <person name="Brayton K.A."/>
        </authorList>
    </citation>
    <scope>NUCLEOTIDE SEQUENCE [LARGE SCALE GENOMIC DNA]</scope>
</reference>
<dbReference type="STRING" id="5865.A7AVL9"/>
<feature type="region of interest" description="Disordered" evidence="1">
    <location>
        <begin position="227"/>
        <end position="320"/>
    </location>
</feature>
<dbReference type="EMBL" id="AAXT01000004">
    <property type="protein sequence ID" value="EDO05845.1"/>
    <property type="molecule type" value="Genomic_DNA"/>
</dbReference>
<evidence type="ECO:0000256" key="1">
    <source>
        <dbReference type="SAM" id="MobiDB-lite"/>
    </source>
</evidence>
<sequence>MTIKAEIIESISTKWNLNISQAAAAELVARHGTTAPIDQASFKTILLNTGIQTIVEVCNKGSSSVVMNDSIVPSREVQGLPHPLFCQIDTVIDITQPKYTITPTENPSKAIYKVTLNTGYIRFQGLFLDSNQKIHVFAPGTKLLLMKPGVKHVDTMAFLKPGSYEILGGIVPDLYDPWKLQREVSIQRYSTGGKPIASDAPKFEPLPLLAKQPVASIADQMKALSIKAPQKKDIPKAGKQHVKLKHGAGVPRPHSKPVPKDSSVPFRKAGAPAFPNAKQQPSAKKAPANENARGQPTTKHTPKQGFSGGHRRAKAPPKHM</sequence>
<dbReference type="RefSeq" id="XP_001609413.1">
    <property type="nucleotide sequence ID" value="XM_001609363.1"/>
</dbReference>
<proteinExistence type="predicted"/>
<dbReference type="InterPro" id="IPR013894">
    <property type="entry name" value="RMI1_OB"/>
</dbReference>
<dbReference type="Proteomes" id="UP000002173">
    <property type="component" value="Unassembled WGS sequence"/>
</dbReference>
<keyword evidence="4" id="KW-1185">Reference proteome</keyword>
<comment type="caution">
    <text evidence="3">The sequence shown here is derived from an EMBL/GenBank/DDBJ whole genome shotgun (WGS) entry which is preliminary data.</text>
</comment>
<reference evidence="4" key="2">
    <citation type="journal article" date="2020" name="Data Brief">
        <title>Transcriptome dataset of Babesia bovis life stages within vertebrate and invertebrate hosts.</title>
        <authorList>
            <person name="Ueti M.W."/>
            <person name="Johnson W.C."/>
            <person name="Kappmeyer L.S."/>
            <person name="Herndon D.R."/>
            <person name="Mousel M.R."/>
            <person name="Reif K.E."/>
            <person name="Taus N.S."/>
            <person name="Ifeonu O.O."/>
            <person name="Silva J.C."/>
            <person name="Suarez C.E."/>
            <person name="Brayton K.A."/>
        </authorList>
    </citation>
    <scope>NUCLEOTIDE SEQUENCE [LARGE SCALE GENOMIC DNA]</scope>
</reference>
<dbReference type="Pfam" id="PF08585">
    <property type="entry name" value="RMI1_N_C"/>
    <property type="match status" value="1"/>
</dbReference>
<feature type="domain" description="RecQ mediated genome instability protein 1 OB-fold" evidence="2">
    <location>
        <begin position="78"/>
        <end position="182"/>
    </location>
</feature>
<feature type="compositionally biased region" description="Basic residues" evidence="1">
    <location>
        <begin position="309"/>
        <end position="320"/>
    </location>
</feature>
<dbReference type="KEGG" id="bbo:BBOV_IV002480"/>
<organism evidence="3 4">
    <name type="scientific">Babesia bovis</name>
    <dbReference type="NCBI Taxonomy" id="5865"/>
    <lineage>
        <taxon>Eukaryota</taxon>
        <taxon>Sar</taxon>
        <taxon>Alveolata</taxon>
        <taxon>Apicomplexa</taxon>
        <taxon>Aconoidasida</taxon>
        <taxon>Piroplasmida</taxon>
        <taxon>Babesiidae</taxon>
        <taxon>Babesia</taxon>
    </lineage>
</organism>
<dbReference type="InterPro" id="IPR042470">
    <property type="entry name" value="RMI1_N_C_sf"/>
</dbReference>
<dbReference type="OMA" id="MCSSTEL"/>
<dbReference type="InParanoid" id="A7AVL9"/>
<dbReference type="Gene3D" id="2.40.50.770">
    <property type="entry name" value="RecQ-mediated genome instability protein Rmi1, C-terminal domain"/>
    <property type="match status" value="1"/>
</dbReference>
<reference evidence="3 4" key="1">
    <citation type="journal article" date="2007" name="PLoS Pathog.">
        <title>Genome sequence of Babesia bovis and comparative analysis of apicomplexan hemoprotozoa.</title>
        <authorList>
            <person name="Brayton K.A."/>
            <person name="Lau A.O.T."/>
            <person name="Herndon D.R."/>
            <person name="Hannick L."/>
            <person name="Kappmeyer L.S."/>
            <person name="Berens S.J."/>
            <person name="Bidwell S.L."/>
            <person name="Brown W.C."/>
            <person name="Crabtree J."/>
            <person name="Fadrosh D."/>
            <person name="Feldblum T."/>
            <person name="Forberger H.A."/>
            <person name="Haas B.J."/>
            <person name="Howell J.M."/>
            <person name="Khouri H."/>
            <person name="Koo H."/>
            <person name="Mann D.J."/>
            <person name="Norimine J."/>
            <person name="Paulsen I.T."/>
            <person name="Radune D."/>
            <person name="Ren Q."/>
            <person name="Smith R.K. Jr."/>
            <person name="Suarez C.E."/>
            <person name="White O."/>
            <person name="Wortman J.R."/>
            <person name="Knowles D.P. Jr."/>
            <person name="McElwain T.F."/>
            <person name="Nene V.M."/>
        </authorList>
    </citation>
    <scope>NUCLEOTIDE SEQUENCE [LARGE SCALE GENOMIC DNA]</scope>
    <source>
        <strain evidence="3">T2Bo</strain>
    </source>
</reference>
<evidence type="ECO:0000313" key="4">
    <source>
        <dbReference type="Proteomes" id="UP000002173"/>
    </source>
</evidence>